<evidence type="ECO:0000313" key="3">
    <source>
        <dbReference type="EMBL" id="AOH84903.1"/>
    </source>
</evidence>
<keyword evidence="3" id="KW-0808">Transferase</keyword>
<dbReference type="GO" id="GO:0005509">
    <property type="term" value="F:calcium ion binding"/>
    <property type="evidence" value="ECO:0007669"/>
    <property type="project" value="InterPro"/>
</dbReference>
<feature type="region of interest" description="Disordered" evidence="1">
    <location>
        <begin position="45"/>
        <end position="73"/>
    </location>
</feature>
<dbReference type="InterPro" id="IPR011992">
    <property type="entry name" value="EF-hand-dom_pair"/>
</dbReference>
<accession>A0A1B3ZBU8</accession>
<dbReference type="RefSeq" id="WP_069205454.1">
    <property type="nucleotide sequence ID" value="NZ_CP014168.1"/>
</dbReference>
<dbReference type="GO" id="GO:0016301">
    <property type="term" value="F:kinase activity"/>
    <property type="evidence" value="ECO:0007669"/>
    <property type="project" value="UniProtKB-KW"/>
</dbReference>
<dbReference type="AlphaFoldDB" id="A0A1B3ZBU8"/>
<name>A0A1B3ZBU8_9SPHN</name>
<dbReference type="SUPFAM" id="SSF47473">
    <property type="entry name" value="EF-hand"/>
    <property type="match status" value="1"/>
</dbReference>
<dbReference type="Gene3D" id="1.10.238.10">
    <property type="entry name" value="EF-hand"/>
    <property type="match status" value="1"/>
</dbReference>
<organism evidence="3 4">
    <name type="scientific">Sphingomonas panacis</name>
    <dbReference type="NCBI Taxonomy" id="1560345"/>
    <lineage>
        <taxon>Bacteria</taxon>
        <taxon>Pseudomonadati</taxon>
        <taxon>Pseudomonadota</taxon>
        <taxon>Alphaproteobacteria</taxon>
        <taxon>Sphingomonadales</taxon>
        <taxon>Sphingomonadaceae</taxon>
        <taxon>Sphingomonas</taxon>
    </lineage>
</organism>
<evidence type="ECO:0000259" key="2">
    <source>
        <dbReference type="Pfam" id="PF13202"/>
    </source>
</evidence>
<gene>
    <name evidence="3" type="ORF">AWL63_13980</name>
</gene>
<dbReference type="EMBL" id="CP014168">
    <property type="protein sequence ID" value="AOH84903.1"/>
    <property type="molecule type" value="Genomic_DNA"/>
</dbReference>
<feature type="compositionally biased region" description="Basic and acidic residues" evidence="1">
    <location>
        <begin position="56"/>
        <end position="73"/>
    </location>
</feature>
<dbReference type="STRING" id="1560345.AWL63_13980"/>
<keyword evidence="4" id="KW-1185">Reference proteome</keyword>
<proteinExistence type="predicted"/>
<keyword evidence="3" id="KW-0418">Kinase</keyword>
<dbReference type="InterPro" id="IPR002048">
    <property type="entry name" value="EF_hand_dom"/>
</dbReference>
<dbReference type="Pfam" id="PF13202">
    <property type="entry name" value="EF-hand_5"/>
    <property type="match status" value="1"/>
</dbReference>
<dbReference type="Proteomes" id="UP000094256">
    <property type="component" value="Chromosome"/>
</dbReference>
<protein>
    <submittedName>
        <fullName evidence="3">Histidine kinase</fullName>
    </submittedName>
</protein>
<feature type="region of interest" description="Disordered" evidence="1">
    <location>
        <begin position="131"/>
        <end position="159"/>
    </location>
</feature>
<feature type="domain" description="EF-hand" evidence="2">
    <location>
        <begin position="68"/>
        <end position="82"/>
    </location>
</feature>
<dbReference type="InterPro" id="IPR018247">
    <property type="entry name" value="EF_Hand_1_Ca_BS"/>
</dbReference>
<reference evidence="3 4" key="1">
    <citation type="submission" date="2016-01" db="EMBL/GenBank/DDBJ databases">
        <title>Complete genome and mega plasmid sequence of Sphingomonas panacis DCY99 elicits systemic resistance in rice to Xanthomonas oryzae.</title>
        <authorList>
            <person name="Kim Y.J."/>
            <person name="Yang D.C."/>
            <person name="Sing P."/>
        </authorList>
    </citation>
    <scope>NUCLEOTIDE SEQUENCE [LARGE SCALE GENOMIC DNA]</scope>
    <source>
        <strain evidence="3 4">DCY99</strain>
    </source>
</reference>
<dbReference type="PROSITE" id="PS00018">
    <property type="entry name" value="EF_HAND_1"/>
    <property type="match status" value="2"/>
</dbReference>
<evidence type="ECO:0000313" key="4">
    <source>
        <dbReference type="Proteomes" id="UP000094256"/>
    </source>
</evidence>
<dbReference type="KEGG" id="span:AWL63_13980"/>
<evidence type="ECO:0000256" key="1">
    <source>
        <dbReference type="SAM" id="MobiDB-lite"/>
    </source>
</evidence>
<sequence>MWRYLAGGLAALLLLAAGFIYFTGRTVNGVGLPLAAVQAAPVAQGSDALPDTVPEASDKTREQKRLARYDKNDDGSVTREEYLAPRRKAFAKLDANHDDMLSFDEWAAKTEAKFVSADADKSGAMNATEFAATAPKRKSKVRARCPENQQTAPARDEES</sequence>
<dbReference type="OrthoDB" id="7391686at2"/>